<accession>A0AAP8SWL3</accession>
<reference evidence="2" key="1">
    <citation type="submission" date="2016-07" db="EMBL/GenBank/DDBJ databases">
        <title>Nontailed viruses are major unrecognized killers of bacteria in the ocean.</title>
        <authorList>
            <person name="Kauffman K."/>
            <person name="Hussain F."/>
            <person name="Yang J."/>
            <person name="Arevalo P."/>
            <person name="Brown J."/>
            <person name="Cutler M."/>
            <person name="Kelly L."/>
            <person name="Polz M.F."/>
        </authorList>
    </citation>
    <scope>NUCLEOTIDE SEQUENCE [LARGE SCALE GENOMIC DNA]</scope>
    <source>
        <strain evidence="2">10N.222.49.A5</strain>
    </source>
</reference>
<dbReference type="Proteomes" id="UP000235611">
    <property type="component" value="Unassembled WGS sequence"/>
</dbReference>
<dbReference type="EMBL" id="MDBO01000075">
    <property type="protein sequence ID" value="PMP10254.1"/>
    <property type="molecule type" value="Genomic_DNA"/>
</dbReference>
<comment type="caution">
    <text evidence="1">The sequence shown here is derived from an EMBL/GenBank/DDBJ whole genome shotgun (WGS) entry which is preliminary data.</text>
</comment>
<evidence type="ECO:0000313" key="2">
    <source>
        <dbReference type="Proteomes" id="UP000235611"/>
    </source>
</evidence>
<organism evidence="1 2">
    <name type="scientific">Vibrio breoganii</name>
    <dbReference type="NCBI Taxonomy" id="553239"/>
    <lineage>
        <taxon>Bacteria</taxon>
        <taxon>Pseudomonadati</taxon>
        <taxon>Pseudomonadota</taxon>
        <taxon>Gammaproteobacteria</taxon>
        <taxon>Vibrionales</taxon>
        <taxon>Vibrionaceae</taxon>
        <taxon>Vibrio</taxon>
    </lineage>
</organism>
<evidence type="ECO:0000313" key="1">
    <source>
        <dbReference type="EMBL" id="PMP10254.1"/>
    </source>
</evidence>
<dbReference type="RefSeq" id="WP_102477808.1">
    <property type="nucleotide sequence ID" value="NZ_MDBO01000075.1"/>
</dbReference>
<dbReference type="AlphaFoldDB" id="A0AAP8SWL3"/>
<proteinExistence type="predicted"/>
<protein>
    <submittedName>
        <fullName evidence="1">Uncharacterized protein</fullName>
    </submittedName>
</protein>
<name>A0AAP8SWL3_9VIBR</name>
<sequence>MNNVTYLNGKAPDNIYEAIGAAKPLLDNNCADPIELTKALKGLLDFYDIDALKELERLVKMFDQEESDYCKEMSKYHHEVALESDDEFGLNEAFAHSEIKDNLIYHDNLAKQAFAVMESFGLVEEIYEEDI</sequence>
<gene>
    <name evidence="1" type="ORF">BCS93_11300</name>
</gene>